<keyword evidence="3" id="KW-1185">Reference proteome</keyword>
<reference evidence="2" key="3">
    <citation type="submission" date="2021-06" db="EMBL/GenBank/DDBJ databases">
        <title>Chromosome-level genome assembly for S. haematobium.</title>
        <authorList>
            <person name="Stroehlein A.J."/>
        </authorList>
    </citation>
    <scope>NUCLEOTIDE SEQUENCE</scope>
</reference>
<reference evidence="2" key="1">
    <citation type="journal article" date="2012" name="Nat. Genet.">
        <title>Whole-genome sequence of Schistosoma haematobium.</title>
        <authorList>
            <person name="Young N.D."/>
            <person name="Jex A.R."/>
            <person name="Li B."/>
            <person name="Liu S."/>
            <person name="Yang L."/>
            <person name="Xiong Z."/>
            <person name="Li Y."/>
            <person name="Cantacessi C."/>
            <person name="Hall R.S."/>
            <person name="Xu X."/>
            <person name="Chen F."/>
            <person name="Wu X."/>
            <person name="Zerlotini A."/>
            <person name="Oliveira G."/>
            <person name="Hofmann A."/>
            <person name="Zhang G."/>
            <person name="Fang X."/>
            <person name="Kang Y."/>
            <person name="Campbell B.E."/>
            <person name="Loukas A."/>
            <person name="Ranganathan S."/>
            <person name="Rollinson D."/>
            <person name="Rinaldi G."/>
            <person name="Brindley P.J."/>
            <person name="Yang H."/>
            <person name="Wang J."/>
            <person name="Wang J."/>
            <person name="Gasser R.B."/>
        </authorList>
    </citation>
    <scope>NUCLEOTIDE SEQUENCE</scope>
</reference>
<accession>A0A922LEL9</accession>
<feature type="compositionally biased region" description="Basic and acidic residues" evidence="1">
    <location>
        <begin position="303"/>
        <end position="342"/>
    </location>
</feature>
<evidence type="ECO:0000313" key="3">
    <source>
        <dbReference type="Proteomes" id="UP000471633"/>
    </source>
</evidence>
<comment type="caution">
    <text evidence="2">The sequence shown here is derived from an EMBL/GenBank/DDBJ whole genome shotgun (WGS) entry which is preliminary data.</text>
</comment>
<dbReference type="CTD" id="75577896"/>
<evidence type="ECO:0000256" key="1">
    <source>
        <dbReference type="SAM" id="MobiDB-lite"/>
    </source>
</evidence>
<feature type="region of interest" description="Disordered" evidence="1">
    <location>
        <begin position="302"/>
        <end position="344"/>
    </location>
</feature>
<organism evidence="2 3">
    <name type="scientific">Schistosoma haematobium</name>
    <name type="common">Blood fluke</name>
    <dbReference type="NCBI Taxonomy" id="6185"/>
    <lineage>
        <taxon>Eukaryota</taxon>
        <taxon>Metazoa</taxon>
        <taxon>Spiralia</taxon>
        <taxon>Lophotrochozoa</taxon>
        <taxon>Platyhelminthes</taxon>
        <taxon>Trematoda</taxon>
        <taxon>Digenea</taxon>
        <taxon>Strigeidida</taxon>
        <taxon>Schistosomatoidea</taxon>
        <taxon>Schistosomatidae</taxon>
        <taxon>Schistosoma</taxon>
    </lineage>
</organism>
<feature type="region of interest" description="Disordered" evidence="1">
    <location>
        <begin position="1"/>
        <end position="35"/>
    </location>
</feature>
<gene>
    <name evidence="2" type="ORF">MS3_00008925</name>
</gene>
<reference evidence="2" key="4">
    <citation type="journal article" date="2022" name="PLoS Pathog.">
        <title>Chromosome-level genome of Schistosoma haematobium underpins genome-wide explorations of molecular variation.</title>
        <authorList>
            <person name="Stroehlein A.J."/>
            <person name="Korhonen P.K."/>
            <person name="Lee V.V."/>
            <person name="Ralph S.A."/>
            <person name="Mentink-Kane M."/>
            <person name="You H."/>
            <person name="McManus D.P."/>
            <person name="Tchuente L.T."/>
            <person name="Stothard J.R."/>
            <person name="Kaur P."/>
            <person name="Dudchenko O."/>
            <person name="Aiden E.L."/>
            <person name="Yang B."/>
            <person name="Yang H."/>
            <person name="Emery A.M."/>
            <person name="Webster B.L."/>
            <person name="Brindley P.J."/>
            <person name="Rollinson D."/>
            <person name="Chang B.C.H."/>
            <person name="Gasser R.B."/>
            <person name="Young N.D."/>
        </authorList>
    </citation>
    <scope>NUCLEOTIDE SEQUENCE</scope>
</reference>
<proteinExistence type="predicted"/>
<reference evidence="2" key="2">
    <citation type="journal article" date="2019" name="Gigascience">
        <title>High-quality Schistosoma haematobium genome achieved by single-molecule and long-range sequencing.</title>
        <authorList>
            <person name="Stroehlein A.J."/>
            <person name="Korhonen P.K."/>
            <person name="Chong T.M."/>
            <person name="Lim Y.L."/>
            <person name="Chan K.G."/>
            <person name="Webster B."/>
            <person name="Rollinson D."/>
            <person name="Brindley P.J."/>
            <person name="Gasser R.B."/>
            <person name="Young N.D."/>
        </authorList>
    </citation>
    <scope>NUCLEOTIDE SEQUENCE</scope>
</reference>
<feature type="compositionally biased region" description="Polar residues" evidence="1">
    <location>
        <begin position="1"/>
        <end position="15"/>
    </location>
</feature>
<sequence>MSNNSSKRGISPTSKPNKRSKSVTPTTDDSVLDNVEPLTTEKYVHCTQISLSSPDSPCRNPSISTCSMPTVRLVDIQDTIPTCIEKSAQSTKQYVLPRPKSKISKTKESNGPPHTHQNTDRYSNDIRQLQNSLSEINGKLEQLAPLTHIWGLDTDRNLEQLTKAECIFEFVAEEVTKRVMSSFNAVVYNLPDRTHPSKLRDICLRECGMPNVNCKVIRLRKKSDRSTCPILFMFGCCNDAKQFINSSKNISSLIPYKNIKVTPDLTPCQRRVRRREAIELNGSVTVNNQSETVCNTANSLEHTNNKHDTTPHTADHSVDLDESTDQKPLDKIRTPTDTKNHNDMTNPSCSFSNVLKCESCNNTRATKPIHLKICPPKDITQVDLNERKFISQRQRKAPALKIKGGKTKLMIPSRETRKIEPNCSIGIPRTVNRFSPLLSHNLPSTPLSCKMGGGLQRSKPSYTQTNENYQRTAHLNHPLKPKTINKNGNNRFLTPHPTYIPQDRNCNYSQKENSSYPLLPTHHITTAPMYNNSCNSSQLRVADPSHANVNSHNRGYESNHQDYFVNNHTLHSRPVQDFFGIRPLVTPLLKHIAQVISNHMQTINLFPPYSFHHRVLPPFPPG</sequence>
<protein>
    <submittedName>
        <fullName evidence="2">Uncharacterized protein</fullName>
    </submittedName>
</protein>
<dbReference type="EMBL" id="AMPZ03000007">
    <property type="protein sequence ID" value="KAH9580215.1"/>
    <property type="molecule type" value="Genomic_DNA"/>
</dbReference>
<dbReference type="RefSeq" id="XP_051064643.1">
    <property type="nucleotide sequence ID" value="XM_051217268.1"/>
</dbReference>
<dbReference type="AlphaFoldDB" id="A0A922LEL9"/>
<feature type="region of interest" description="Disordered" evidence="1">
    <location>
        <begin position="88"/>
        <end position="123"/>
    </location>
</feature>
<evidence type="ECO:0000313" key="2">
    <source>
        <dbReference type="EMBL" id="KAH9580215.1"/>
    </source>
</evidence>
<dbReference type="GeneID" id="75577896"/>
<name>A0A922LEL9_SCHHA</name>
<dbReference type="KEGG" id="shx:MS3_00008925"/>
<dbReference type="Proteomes" id="UP000471633">
    <property type="component" value="Unassembled WGS sequence"/>
</dbReference>